<name>A0A9P6GKX6_9PLEO</name>
<dbReference type="Proteomes" id="UP000756921">
    <property type="component" value="Unassembled WGS sequence"/>
</dbReference>
<evidence type="ECO:0000313" key="3">
    <source>
        <dbReference type="Proteomes" id="UP000756921"/>
    </source>
</evidence>
<protein>
    <submittedName>
        <fullName evidence="2">Uncharacterized protein</fullName>
    </submittedName>
</protein>
<dbReference type="EMBL" id="WJXW01000004">
    <property type="protein sequence ID" value="KAF9737532.1"/>
    <property type="molecule type" value="Genomic_DNA"/>
</dbReference>
<accession>A0A9P6GKX6</accession>
<proteinExistence type="predicted"/>
<dbReference type="AlphaFoldDB" id="A0A9P6GKX6"/>
<comment type="caution">
    <text evidence="2">The sequence shown here is derived from an EMBL/GenBank/DDBJ whole genome shotgun (WGS) entry which is preliminary data.</text>
</comment>
<sequence>MTSYAASTTTHSSIDTMKSSKTTSAVSLLSSTSSTSSRKTPSKTRKAWEFIKKHAKEHHESVNVAYTLYYGQGSLRPTGSGRNP</sequence>
<feature type="region of interest" description="Disordered" evidence="1">
    <location>
        <begin position="1"/>
        <end position="44"/>
    </location>
</feature>
<keyword evidence="3" id="KW-1185">Reference proteome</keyword>
<evidence type="ECO:0000256" key="1">
    <source>
        <dbReference type="SAM" id="MobiDB-lite"/>
    </source>
</evidence>
<reference evidence="2" key="1">
    <citation type="journal article" date="2020" name="Mol. Plant Microbe Interact.">
        <title>Genome Sequence of the Biocontrol Agent Coniothyrium minitans strain Conio (IMI 134523).</title>
        <authorList>
            <person name="Patel D."/>
            <person name="Shittu T.A."/>
            <person name="Baroncelli R."/>
            <person name="Muthumeenakshi S."/>
            <person name="Osborne T.H."/>
            <person name="Janganan T.K."/>
            <person name="Sreenivasaprasad S."/>
        </authorList>
    </citation>
    <scope>NUCLEOTIDE SEQUENCE</scope>
    <source>
        <strain evidence="2">Conio</strain>
    </source>
</reference>
<feature type="compositionally biased region" description="Low complexity" evidence="1">
    <location>
        <begin position="1"/>
        <end position="39"/>
    </location>
</feature>
<organism evidence="2 3">
    <name type="scientific">Paraphaeosphaeria minitans</name>
    <dbReference type="NCBI Taxonomy" id="565426"/>
    <lineage>
        <taxon>Eukaryota</taxon>
        <taxon>Fungi</taxon>
        <taxon>Dikarya</taxon>
        <taxon>Ascomycota</taxon>
        <taxon>Pezizomycotina</taxon>
        <taxon>Dothideomycetes</taxon>
        <taxon>Pleosporomycetidae</taxon>
        <taxon>Pleosporales</taxon>
        <taxon>Massarineae</taxon>
        <taxon>Didymosphaeriaceae</taxon>
        <taxon>Paraphaeosphaeria</taxon>
    </lineage>
</organism>
<evidence type="ECO:0000313" key="2">
    <source>
        <dbReference type="EMBL" id="KAF9737532.1"/>
    </source>
</evidence>
<gene>
    <name evidence="2" type="ORF">PMIN01_05311</name>
</gene>
<dbReference type="OrthoDB" id="3791583at2759"/>